<evidence type="ECO:0000256" key="1">
    <source>
        <dbReference type="SAM" id="Phobius"/>
    </source>
</evidence>
<accession>A0A1U7GWP2</accession>
<protein>
    <submittedName>
        <fullName evidence="2">Uncharacterized protein</fullName>
    </submittedName>
</protein>
<organism evidence="2 3">
    <name type="scientific">Fischerella major NIES-592</name>
    <dbReference type="NCBI Taxonomy" id="210994"/>
    <lineage>
        <taxon>Bacteria</taxon>
        <taxon>Bacillati</taxon>
        <taxon>Cyanobacteriota</taxon>
        <taxon>Cyanophyceae</taxon>
        <taxon>Nostocales</taxon>
        <taxon>Hapalosiphonaceae</taxon>
        <taxon>Fischerella</taxon>
    </lineage>
</organism>
<keyword evidence="1" id="KW-1133">Transmembrane helix</keyword>
<keyword evidence="3" id="KW-1185">Reference proteome</keyword>
<sequence length="79" mass="8740">MLAHSCLQLISLLYLHKIKVAITTSCFQCLCKMYFFAIQSYDGLKFLATTNIHCLIILVNLIAFGCCCGLQMPSESADG</sequence>
<dbReference type="Proteomes" id="UP000186391">
    <property type="component" value="Unassembled WGS sequence"/>
</dbReference>
<comment type="caution">
    <text evidence="2">The sequence shown here is derived from an EMBL/GenBank/DDBJ whole genome shotgun (WGS) entry which is preliminary data.</text>
</comment>
<proteinExistence type="predicted"/>
<dbReference type="AlphaFoldDB" id="A0A1U7GWP2"/>
<feature type="transmembrane region" description="Helical" evidence="1">
    <location>
        <begin position="50"/>
        <end position="72"/>
    </location>
</feature>
<dbReference type="OrthoDB" id="516799at2"/>
<gene>
    <name evidence="2" type="ORF">NIES592_17410</name>
</gene>
<evidence type="ECO:0000313" key="2">
    <source>
        <dbReference type="EMBL" id="OKH12678.1"/>
    </source>
</evidence>
<feature type="transmembrane region" description="Helical" evidence="1">
    <location>
        <begin position="20"/>
        <end position="38"/>
    </location>
</feature>
<keyword evidence="1" id="KW-0812">Transmembrane</keyword>
<dbReference type="EMBL" id="MRCA01000010">
    <property type="protein sequence ID" value="OKH12678.1"/>
    <property type="molecule type" value="Genomic_DNA"/>
</dbReference>
<reference evidence="2 3" key="1">
    <citation type="submission" date="2016-11" db="EMBL/GenBank/DDBJ databases">
        <title>Draft Genome Sequences of Nine Cyanobacterial Strains from Diverse Habitats.</title>
        <authorList>
            <person name="Zhu T."/>
            <person name="Hou S."/>
            <person name="Lu X."/>
            <person name="Hess W.R."/>
        </authorList>
    </citation>
    <scope>NUCLEOTIDE SEQUENCE [LARGE SCALE GENOMIC DNA]</scope>
    <source>
        <strain evidence="2 3">NIES-592</strain>
    </source>
</reference>
<name>A0A1U7GWP2_9CYAN</name>
<keyword evidence="1" id="KW-0472">Membrane</keyword>
<evidence type="ECO:0000313" key="3">
    <source>
        <dbReference type="Proteomes" id="UP000186391"/>
    </source>
</evidence>